<dbReference type="Proteomes" id="UP001143347">
    <property type="component" value="Unassembled WGS sequence"/>
</dbReference>
<reference evidence="1" key="1">
    <citation type="submission" date="2022-10" db="EMBL/GenBank/DDBJ databases">
        <title>WGS of marine actinomycetes from Thailand.</title>
        <authorList>
            <person name="Thawai C."/>
        </authorList>
    </citation>
    <scope>NUCLEOTIDE SEQUENCE</scope>
    <source>
        <strain evidence="1">SW21</strain>
    </source>
</reference>
<evidence type="ECO:0000313" key="2">
    <source>
        <dbReference type="Proteomes" id="UP001143347"/>
    </source>
</evidence>
<sequence>MGIRIDNRADFSSDQLATMSEGLDRMSCPASAEVVICDDFVSEVRNLLSSTTYDTARGTNVVAAKTIPVSDDCQVIVVNAEPVRGLELAQLGRLLAHEAGHALIHSRMEGHPDLDLRSPQMGEQVLYALATTALDEYRVERAVYAQGFPLAQEVDWPAAGQVATDVNLDVMEAVVDKTNANDVERLAGDIAAVHNWSSKKMAYIAAAVAADAMPGTVDVLTEQQVDWADYLEGTWSHRLAAYRLAPDASSPASADQLRRIVAKLLTVERHYLTAMGFFYREYRDTWGFHRRKDNSLFAARFERAARVVMERAGSE</sequence>
<evidence type="ECO:0000313" key="1">
    <source>
        <dbReference type="EMBL" id="MCX2966479.1"/>
    </source>
</evidence>
<dbReference type="AlphaFoldDB" id="A0A9X3I7E1"/>
<accession>A0A9X3I7E1</accession>
<proteinExistence type="predicted"/>
<protein>
    <submittedName>
        <fullName evidence="1">Uncharacterized protein</fullName>
    </submittedName>
</protein>
<dbReference type="EMBL" id="JAPKFM010000028">
    <property type="protein sequence ID" value="MCX2966479.1"/>
    <property type="molecule type" value="Genomic_DNA"/>
</dbReference>
<organism evidence="1 2">
    <name type="scientific">Gordonia aquimaris</name>
    <dbReference type="NCBI Taxonomy" id="2984863"/>
    <lineage>
        <taxon>Bacteria</taxon>
        <taxon>Bacillati</taxon>
        <taxon>Actinomycetota</taxon>
        <taxon>Actinomycetes</taxon>
        <taxon>Mycobacteriales</taxon>
        <taxon>Gordoniaceae</taxon>
        <taxon>Gordonia</taxon>
    </lineage>
</organism>
<keyword evidence="2" id="KW-1185">Reference proteome</keyword>
<name>A0A9X3I7E1_9ACTN</name>
<comment type="caution">
    <text evidence="1">The sequence shown here is derived from an EMBL/GenBank/DDBJ whole genome shotgun (WGS) entry which is preliminary data.</text>
</comment>
<gene>
    <name evidence="1" type="ORF">OSB52_20560</name>
</gene>
<dbReference type="RefSeq" id="WP_266063345.1">
    <property type="nucleotide sequence ID" value="NZ_JAPKFM010000028.1"/>
</dbReference>